<organism evidence="1 2">
    <name type="scientific">Actinomadura harenae</name>
    <dbReference type="NCBI Taxonomy" id="2483351"/>
    <lineage>
        <taxon>Bacteria</taxon>
        <taxon>Bacillati</taxon>
        <taxon>Actinomycetota</taxon>
        <taxon>Actinomycetes</taxon>
        <taxon>Streptosporangiales</taxon>
        <taxon>Thermomonosporaceae</taxon>
        <taxon>Actinomadura</taxon>
    </lineage>
</organism>
<keyword evidence="2" id="KW-1185">Reference proteome</keyword>
<dbReference type="Proteomes" id="UP000282674">
    <property type="component" value="Unassembled WGS sequence"/>
</dbReference>
<dbReference type="InterPro" id="IPR010982">
    <property type="entry name" value="Lambda_DNA-bd_dom_sf"/>
</dbReference>
<accession>A0A3M2M769</accession>
<dbReference type="EMBL" id="RFFG01000014">
    <property type="protein sequence ID" value="RMI45319.1"/>
    <property type="molecule type" value="Genomic_DNA"/>
</dbReference>
<dbReference type="GO" id="GO:0003677">
    <property type="term" value="F:DNA binding"/>
    <property type="evidence" value="ECO:0007669"/>
    <property type="project" value="InterPro"/>
</dbReference>
<reference evidence="1 2" key="1">
    <citation type="submission" date="2018-10" db="EMBL/GenBank/DDBJ databases">
        <title>Isolation from soil.</title>
        <authorList>
            <person name="Hu J."/>
        </authorList>
    </citation>
    <scope>NUCLEOTIDE SEQUENCE [LARGE SCALE GENOMIC DNA]</scope>
    <source>
        <strain evidence="1 2">NEAU-Ht49</strain>
    </source>
</reference>
<protein>
    <submittedName>
        <fullName evidence="1">XRE family transcriptional regulator</fullName>
    </submittedName>
</protein>
<evidence type="ECO:0000313" key="2">
    <source>
        <dbReference type="Proteomes" id="UP000282674"/>
    </source>
</evidence>
<gene>
    <name evidence="1" type="ORF">EBO15_10355</name>
</gene>
<dbReference type="RefSeq" id="WP_122194124.1">
    <property type="nucleotide sequence ID" value="NZ_JBHSKC010000033.1"/>
</dbReference>
<sequence>MSLGLKQAREARGWSQSDLLGHIERYVARHPQLVIANSASLKTYISGWENGRRRVSEPYRTILRALLGWTDEELLGEREPTAEADGYEELIRHIDTAHAVSRSMVATFASQTELLRTQDRMVGTFSVVDQMTAHLGALEEALTFAVLPDARRPVARELAGAATLAAWQALDVGAIERAWRQYEKGKQAAKEAEDSLYLAHAMGEQAFVLADAGRPGLGVDLVVEAQRIGGSKMSGRLRAWLACAEAELRALTSDPTKAHEALDRATRAMPDTDEPRDPDLASVFLNAVHFERWRGHTLTLLGDEEAVAAQYVVLDSMDPTFVRARAGIHCDLAQAHLFRSEYAEAAQQVREAKLLANRTGSIRYRRRIATLGESVS</sequence>
<comment type="caution">
    <text evidence="1">The sequence shown here is derived from an EMBL/GenBank/DDBJ whole genome shotgun (WGS) entry which is preliminary data.</text>
</comment>
<name>A0A3M2M769_9ACTN</name>
<dbReference type="InterPro" id="IPR011990">
    <property type="entry name" value="TPR-like_helical_dom_sf"/>
</dbReference>
<dbReference type="AlphaFoldDB" id="A0A3M2M769"/>
<dbReference type="Gene3D" id="1.25.40.10">
    <property type="entry name" value="Tetratricopeptide repeat domain"/>
    <property type="match status" value="1"/>
</dbReference>
<dbReference type="CDD" id="cd00093">
    <property type="entry name" value="HTH_XRE"/>
    <property type="match status" value="1"/>
</dbReference>
<dbReference type="Gene3D" id="1.10.260.40">
    <property type="entry name" value="lambda repressor-like DNA-binding domains"/>
    <property type="match status" value="1"/>
</dbReference>
<proteinExistence type="predicted"/>
<dbReference type="InterPro" id="IPR001387">
    <property type="entry name" value="Cro/C1-type_HTH"/>
</dbReference>
<evidence type="ECO:0000313" key="1">
    <source>
        <dbReference type="EMBL" id="RMI45319.1"/>
    </source>
</evidence>
<dbReference type="OrthoDB" id="4522476at2"/>